<evidence type="ECO:0000313" key="2">
    <source>
        <dbReference type="Proteomes" id="UP001171945"/>
    </source>
</evidence>
<accession>A0ABT7VT29</accession>
<reference evidence="1" key="1">
    <citation type="submission" date="2023-06" db="EMBL/GenBank/DDBJ databases">
        <title>Uncultivated large filamentous bacteria from sulfidic sediments reveal new species and different genomic features in energy metabolism and defense.</title>
        <authorList>
            <person name="Fonseca A."/>
        </authorList>
    </citation>
    <scope>NUCLEOTIDE SEQUENCE</scope>
    <source>
        <strain evidence="1">HSG4</strain>
    </source>
</reference>
<name>A0ABT7VT29_9GAMM</name>
<protein>
    <submittedName>
        <fullName evidence="1">Type II toxin-antitoxin system RelE/ParE family toxin</fullName>
    </submittedName>
</protein>
<dbReference type="PIRSF" id="PIRSF028744">
    <property type="entry name" value="Addict_mod_HI1419"/>
    <property type="match status" value="1"/>
</dbReference>
<dbReference type="NCBIfam" id="TIGR02683">
    <property type="entry name" value="upstrm_HI1419"/>
    <property type="match status" value="1"/>
</dbReference>
<comment type="caution">
    <text evidence="1">The sequence shown here is derived from an EMBL/GenBank/DDBJ whole genome shotgun (WGS) entry which is preliminary data.</text>
</comment>
<gene>
    <name evidence="1" type="ORF">QUF54_05135</name>
</gene>
<dbReference type="PANTHER" id="PTHR41791">
    <property type="entry name" value="SSL7039 PROTEIN"/>
    <property type="match status" value="1"/>
</dbReference>
<dbReference type="Proteomes" id="UP001171945">
    <property type="component" value="Unassembled WGS sequence"/>
</dbReference>
<dbReference type="Pfam" id="PF05973">
    <property type="entry name" value="Gp49"/>
    <property type="match status" value="1"/>
</dbReference>
<evidence type="ECO:0000313" key="1">
    <source>
        <dbReference type="EMBL" id="MDM8562720.1"/>
    </source>
</evidence>
<organism evidence="1 2">
    <name type="scientific">Candidatus Marithioploca araucensis</name>
    <dbReference type="NCBI Taxonomy" id="70273"/>
    <lineage>
        <taxon>Bacteria</taxon>
        <taxon>Pseudomonadati</taxon>
        <taxon>Pseudomonadota</taxon>
        <taxon>Gammaproteobacteria</taxon>
        <taxon>Thiotrichales</taxon>
        <taxon>Thiotrichaceae</taxon>
        <taxon>Candidatus Marithioploca</taxon>
    </lineage>
</organism>
<dbReference type="PANTHER" id="PTHR41791:SF1">
    <property type="entry name" value="SSL7039 PROTEIN"/>
    <property type="match status" value="1"/>
</dbReference>
<proteinExistence type="predicted"/>
<keyword evidence="2" id="KW-1185">Reference proteome</keyword>
<dbReference type="EMBL" id="JAUCGM010000261">
    <property type="protein sequence ID" value="MDM8562720.1"/>
    <property type="molecule type" value="Genomic_DNA"/>
</dbReference>
<dbReference type="InterPro" id="IPR014056">
    <property type="entry name" value="TypeIITA-like_toxin_pred"/>
</dbReference>
<dbReference type="InterPro" id="IPR009241">
    <property type="entry name" value="HigB-like"/>
</dbReference>
<sequence length="102" mass="11909">MREYITPEGTSPFEDWLLNLRDRKAKAKVVTRLDRVAAGNFGDHKYLREGVYELRLTYGKGIRIYYGKEEDTIILLLLGGDKSTQNRDVKKAIEYWHEQTGE</sequence>